<keyword evidence="1" id="KW-1133">Transmembrane helix</keyword>
<dbReference type="EMBL" id="JBHTKL010000005">
    <property type="protein sequence ID" value="MFD1019599.1"/>
    <property type="molecule type" value="Genomic_DNA"/>
</dbReference>
<accession>A0ABW3L4U7</accession>
<dbReference type="RefSeq" id="WP_386059746.1">
    <property type="nucleotide sequence ID" value="NZ_JBHTKL010000005.1"/>
</dbReference>
<gene>
    <name evidence="2" type="ORF">ACFQ2J_10485</name>
</gene>
<proteinExistence type="predicted"/>
<sequence length="65" mass="8198">MFERWKRKKERTRKARKPEGSYTWWDGFWDVLFWVPELLILPFRLVFFVVRVIGRVFRDVFDFTP</sequence>
<protein>
    <submittedName>
        <fullName evidence="2">Uncharacterized protein</fullName>
    </submittedName>
</protein>
<dbReference type="Proteomes" id="UP001596990">
    <property type="component" value="Unassembled WGS sequence"/>
</dbReference>
<keyword evidence="1" id="KW-0472">Membrane</keyword>
<reference evidence="3" key="1">
    <citation type="journal article" date="2019" name="Int. J. Syst. Evol. Microbiol.">
        <title>The Global Catalogue of Microorganisms (GCM) 10K type strain sequencing project: providing services to taxonomists for standard genome sequencing and annotation.</title>
        <authorList>
            <consortium name="The Broad Institute Genomics Platform"/>
            <consortium name="The Broad Institute Genome Sequencing Center for Infectious Disease"/>
            <person name="Wu L."/>
            <person name="Ma J."/>
        </authorList>
    </citation>
    <scope>NUCLEOTIDE SEQUENCE [LARGE SCALE GENOMIC DNA]</scope>
    <source>
        <strain evidence="3">CCUG 56607</strain>
    </source>
</reference>
<comment type="caution">
    <text evidence="2">The sequence shown here is derived from an EMBL/GenBank/DDBJ whole genome shotgun (WGS) entry which is preliminary data.</text>
</comment>
<name>A0ABW3L4U7_9BACI</name>
<evidence type="ECO:0000313" key="3">
    <source>
        <dbReference type="Proteomes" id="UP001596990"/>
    </source>
</evidence>
<evidence type="ECO:0000256" key="1">
    <source>
        <dbReference type="SAM" id="Phobius"/>
    </source>
</evidence>
<feature type="transmembrane region" description="Helical" evidence="1">
    <location>
        <begin position="31"/>
        <end position="53"/>
    </location>
</feature>
<organism evidence="2 3">
    <name type="scientific">Thalassobacillus hwangdonensis</name>
    <dbReference type="NCBI Taxonomy" id="546108"/>
    <lineage>
        <taxon>Bacteria</taxon>
        <taxon>Bacillati</taxon>
        <taxon>Bacillota</taxon>
        <taxon>Bacilli</taxon>
        <taxon>Bacillales</taxon>
        <taxon>Bacillaceae</taxon>
        <taxon>Thalassobacillus</taxon>
    </lineage>
</organism>
<evidence type="ECO:0000313" key="2">
    <source>
        <dbReference type="EMBL" id="MFD1019599.1"/>
    </source>
</evidence>
<keyword evidence="3" id="KW-1185">Reference proteome</keyword>
<keyword evidence="1" id="KW-0812">Transmembrane</keyword>